<dbReference type="InterPro" id="IPR040359">
    <property type="entry name" value="GDU"/>
</dbReference>
<evidence type="ECO:0000256" key="3">
    <source>
        <dbReference type="ARBA" id="ARBA00022448"/>
    </source>
</evidence>
<dbReference type="GO" id="GO:0080143">
    <property type="term" value="P:regulation of amino acid export"/>
    <property type="evidence" value="ECO:0007669"/>
    <property type="project" value="InterPro"/>
</dbReference>
<dbReference type="PANTHER" id="PTHR33228">
    <property type="entry name" value="PROTEIN GLUTAMINE DUMPER 4-RELATED"/>
    <property type="match status" value="1"/>
</dbReference>
<evidence type="ECO:0000256" key="5">
    <source>
        <dbReference type="ARBA" id="ARBA00022970"/>
    </source>
</evidence>
<evidence type="ECO:0000256" key="2">
    <source>
        <dbReference type="ARBA" id="ARBA00009977"/>
    </source>
</evidence>
<keyword evidence="4 9" id="KW-0812">Transmembrane</keyword>
<gene>
    <name evidence="10" type="ORF">FCM35_KLT04968</name>
</gene>
<evidence type="ECO:0000313" key="11">
    <source>
        <dbReference type="Proteomes" id="UP000623129"/>
    </source>
</evidence>
<evidence type="ECO:0000256" key="4">
    <source>
        <dbReference type="ARBA" id="ARBA00022692"/>
    </source>
</evidence>
<feature type="compositionally biased region" description="Acidic residues" evidence="8">
    <location>
        <begin position="105"/>
        <end position="116"/>
    </location>
</feature>
<reference evidence="10" key="1">
    <citation type="submission" date="2020-01" db="EMBL/GenBank/DDBJ databases">
        <title>Genome sequence of Kobresia littledalei, the first chromosome-level genome in the family Cyperaceae.</title>
        <authorList>
            <person name="Qu G."/>
        </authorList>
    </citation>
    <scope>NUCLEOTIDE SEQUENCE</scope>
    <source>
        <strain evidence="10">C.B.Clarke</strain>
        <tissue evidence="10">Leaf</tissue>
    </source>
</reference>
<protein>
    <submittedName>
        <fullName evidence="10">Protein GLUTAMINE DUMPER 3</fullName>
    </submittedName>
</protein>
<dbReference type="PANTHER" id="PTHR33228:SF49">
    <property type="entry name" value="PROTEIN GLUTAMINE DUMPER 5"/>
    <property type="match status" value="1"/>
</dbReference>
<dbReference type="AlphaFoldDB" id="A0A833V9B6"/>
<evidence type="ECO:0000256" key="7">
    <source>
        <dbReference type="ARBA" id="ARBA00023136"/>
    </source>
</evidence>
<comment type="caution">
    <text evidence="10">The sequence shown here is derived from an EMBL/GenBank/DDBJ whole genome shotgun (WGS) entry which is preliminary data.</text>
</comment>
<comment type="subcellular location">
    <subcellularLocation>
        <location evidence="1">Membrane</location>
        <topology evidence="1">Single-pass membrane protein</topology>
    </subcellularLocation>
</comment>
<sequence length="140" mass="15027">MVDGLGQHSTWHSPVPYLFGGIAAMMGMIALALLILACSYWKLSGYLDSVTSNGEPGSDTEGEKGSSGADVGHVVLQTVHVAVIMAGEERPTYLATPMEKKKEETETETESTEGQDENGGNLRVEEEERGEHETSPEESV</sequence>
<dbReference type="GO" id="GO:0006865">
    <property type="term" value="P:amino acid transport"/>
    <property type="evidence" value="ECO:0007669"/>
    <property type="project" value="UniProtKB-KW"/>
</dbReference>
<comment type="similarity">
    <text evidence="2">Belongs to the GLUTAMINE DUMPER 1 (TC 9.B.60) family.</text>
</comment>
<accession>A0A833V9B6</accession>
<feature type="region of interest" description="Disordered" evidence="8">
    <location>
        <begin position="90"/>
        <end position="140"/>
    </location>
</feature>
<evidence type="ECO:0000256" key="6">
    <source>
        <dbReference type="ARBA" id="ARBA00022989"/>
    </source>
</evidence>
<evidence type="ECO:0000256" key="1">
    <source>
        <dbReference type="ARBA" id="ARBA00004167"/>
    </source>
</evidence>
<dbReference type="Proteomes" id="UP000623129">
    <property type="component" value="Unassembled WGS sequence"/>
</dbReference>
<feature type="region of interest" description="Disordered" evidence="8">
    <location>
        <begin position="49"/>
        <end position="70"/>
    </location>
</feature>
<name>A0A833V9B6_9POAL</name>
<keyword evidence="11" id="KW-1185">Reference proteome</keyword>
<organism evidence="10 11">
    <name type="scientific">Carex littledalei</name>
    <dbReference type="NCBI Taxonomy" id="544730"/>
    <lineage>
        <taxon>Eukaryota</taxon>
        <taxon>Viridiplantae</taxon>
        <taxon>Streptophyta</taxon>
        <taxon>Embryophyta</taxon>
        <taxon>Tracheophyta</taxon>
        <taxon>Spermatophyta</taxon>
        <taxon>Magnoliopsida</taxon>
        <taxon>Liliopsida</taxon>
        <taxon>Poales</taxon>
        <taxon>Cyperaceae</taxon>
        <taxon>Cyperoideae</taxon>
        <taxon>Cariceae</taxon>
        <taxon>Carex</taxon>
        <taxon>Carex subgen. Euthyceras</taxon>
    </lineage>
</organism>
<dbReference type="EMBL" id="SWLB01000014">
    <property type="protein sequence ID" value="KAF3329637.1"/>
    <property type="molecule type" value="Genomic_DNA"/>
</dbReference>
<dbReference type="GO" id="GO:0016020">
    <property type="term" value="C:membrane"/>
    <property type="evidence" value="ECO:0007669"/>
    <property type="project" value="UniProtKB-SubCell"/>
</dbReference>
<feature type="compositionally biased region" description="Basic and acidic residues" evidence="8">
    <location>
        <begin position="123"/>
        <end position="140"/>
    </location>
</feature>
<evidence type="ECO:0000256" key="8">
    <source>
        <dbReference type="SAM" id="MobiDB-lite"/>
    </source>
</evidence>
<keyword evidence="3" id="KW-0813">Transport</keyword>
<evidence type="ECO:0000256" key="9">
    <source>
        <dbReference type="SAM" id="Phobius"/>
    </source>
</evidence>
<evidence type="ECO:0000313" key="10">
    <source>
        <dbReference type="EMBL" id="KAF3329637.1"/>
    </source>
</evidence>
<keyword evidence="7 9" id="KW-0472">Membrane</keyword>
<feature type="transmembrane region" description="Helical" evidence="9">
    <location>
        <begin position="17"/>
        <end position="41"/>
    </location>
</feature>
<keyword evidence="6 9" id="KW-1133">Transmembrane helix</keyword>
<proteinExistence type="inferred from homology"/>
<keyword evidence="5" id="KW-0029">Amino-acid transport</keyword>
<dbReference type="OrthoDB" id="1930784at2759"/>